<dbReference type="Proteomes" id="UP000391834">
    <property type="component" value="Unassembled WGS sequence"/>
</dbReference>
<dbReference type="GO" id="GO:0019748">
    <property type="term" value="P:secondary metabolic process"/>
    <property type="evidence" value="ECO:0007669"/>
    <property type="project" value="TreeGrafter"/>
</dbReference>
<dbReference type="EMBL" id="BLAX01000001">
    <property type="protein sequence ID" value="GET31139.1"/>
    <property type="molecule type" value="Genomic_DNA"/>
</dbReference>
<protein>
    <recommendedName>
        <fullName evidence="2">Amidohydrolase-related domain-containing protein</fullName>
    </recommendedName>
</protein>
<keyword evidence="1" id="KW-0456">Lyase</keyword>
<dbReference type="InterPro" id="IPR032465">
    <property type="entry name" value="ACMSD"/>
</dbReference>
<proteinExistence type="predicted"/>
<organism evidence="3 4">
    <name type="scientific">Prolixibacter bellariivorans</name>
    <dbReference type="NCBI Taxonomy" id="314319"/>
    <lineage>
        <taxon>Bacteria</taxon>
        <taxon>Pseudomonadati</taxon>
        <taxon>Bacteroidota</taxon>
        <taxon>Bacteroidia</taxon>
        <taxon>Marinilabiliales</taxon>
        <taxon>Prolixibacteraceae</taxon>
        <taxon>Prolixibacter</taxon>
    </lineage>
</organism>
<gene>
    <name evidence="3" type="ORF">PbJCM13498_00020</name>
</gene>
<dbReference type="AlphaFoldDB" id="A0A5M4AT53"/>
<evidence type="ECO:0000313" key="4">
    <source>
        <dbReference type="Proteomes" id="UP000391834"/>
    </source>
</evidence>
<comment type="caution">
    <text evidence="3">The sequence shown here is derived from an EMBL/GenBank/DDBJ whole genome shotgun (WGS) entry which is preliminary data.</text>
</comment>
<dbReference type="GO" id="GO:0005737">
    <property type="term" value="C:cytoplasm"/>
    <property type="evidence" value="ECO:0007669"/>
    <property type="project" value="TreeGrafter"/>
</dbReference>
<dbReference type="Pfam" id="PF04909">
    <property type="entry name" value="Amidohydro_2"/>
    <property type="match status" value="1"/>
</dbReference>
<dbReference type="Gene3D" id="3.20.20.140">
    <property type="entry name" value="Metal-dependent hydrolases"/>
    <property type="match status" value="1"/>
</dbReference>
<dbReference type="GO" id="GO:0016831">
    <property type="term" value="F:carboxy-lyase activity"/>
    <property type="evidence" value="ECO:0007669"/>
    <property type="project" value="InterPro"/>
</dbReference>
<evidence type="ECO:0000313" key="3">
    <source>
        <dbReference type="EMBL" id="GET31139.1"/>
    </source>
</evidence>
<dbReference type="GO" id="GO:0016787">
    <property type="term" value="F:hydrolase activity"/>
    <property type="evidence" value="ECO:0007669"/>
    <property type="project" value="InterPro"/>
</dbReference>
<dbReference type="InterPro" id="IPR006680">
    <property type="entry name" value="Amidohydro-rel"/>
</dbReference>
<sequence>MILMRKIIGIALILQLLLISLVAEAQLDMSNFGSLDPSAQKGKDILLKDYQPKSIYNIPQTKIEHARYKVIDIHSHPYAATDEEIESWIKTMDAMGIQKTIILTMTTGAKFDSLAARYGKYGKRFELWCGFDYTGYDKPGFGPAAVKELQRCYNMGARGVGELGDKGDGLFYSFPTKALGMHLDDPRMKPLLEKCAELHMPISIHVADPYWMYLPVDKHNDGLMNAAEWHIELNQKGKLGFDALIQTLENAVRENPKTTFIACHLANCSFDLGRLGKLLEEYPNFYADISARYGETATIPRFMKSFYEKYQNKLLYGTDMGMDSDMYKITFRILETSDEHFYYPSFNYHWSYSGFELSDRVLRKVYYKNAEKLIDKN</sequence>
<feature type="domain" description="Amidohydrolase-related" evidence="2">
    <location>
        <begin position="140"/>
        <end position="374"/>
    </location>
</feature>
<evidence type="ECO:0000256" key="1">
    <source>
        <dbReference type="ARBA" id="ARBA00023239"/>
    </source>
</evidence>
<name>A0A5M4AT53_9BACT</name>
<dbReference type="SUPFAM" id="SSF51556">
    <property type="entry name" value="Metallo-dependent hydrolases"/>
    <property type="match status" value="1"/>
</dbReference>
<dbReference type="PANTHER" id="PTHR21240:SF28">
    <property type="entry name" value="ISO-OROTATE DECARBOXYLASE (EUROFUNG)"/>
    <property type="match status" value="1"/>
</dbReference>
<evidence type="ECO:0000259" key="2">
    <source>
        <dbReference type="Pfam" id="PF04909"/>
    </source>
</evidence>
<keyword evidence="4" id="KW-1185">Reference proteome</keyword>
<dbReference type="InterPro" id="IPR032466">
    <property type="entry name" value="Metal_Hydrolase"/>
</dbReference>
<reference evidence="3 4" key="1">
    <citation type="submission" date="2019-10" db="EMBL/GenBank/DDBJ databases">
        <title>Prolixibacter strains distinguished by the presence of nitrate reductase genes were adept at nitrate-dependent anaerobic corrosion of metallic iron and carbon steel.</title>
        <authorList>
            <person name="Iino T."/>
            <person name="Shono N."/>
            <person name="Ito K."/>
            <person name="Nakamura R."/>
            <person name="Sueoka K."/>
            <person name="Harayama S."/>
            <person name="Ohkuma M."/>
        </authorList>
    </citation>
    <scope>NUCLEOTIDE SEQUENCE [LARGE SCALE GENOMIC DNA]</scope>
    <source>
        <strain evidence="3 4">JCM 13498</strain>
    </source>
</reference>
<dbReference type="PANTHER" id="PTHR21240">
    <property type="entry name" value="2-AMINO-3-CARBOXYLMUCONATE-6-SEMIALDEHYDE DECARBOXYLASE"/>
    <property type="match status" value="1"/>
</dbReference>
<accession>A0A5M4AT53</accession>